<reference evidence="3 4" key="1">
    <citation type="submission" date="2024-09" db="EMBL/GenBank/DDBJ databases">
        <authorList>
            <person name="Sun Q."/>
            <person name="Mori K."/>
        </authorList>
    </citation>
    <scope>NUCLEOTIDE SEQUENCE [LARGE SCALE GENOMIC DNA]</scope>
    <source>
        <strain evidence="3 4">TBRC 3947</strain>
    </source>
</reference>
<evidence type="ECO:0000256" key="1">
    <source>
        <dbReference type="SAM" id="MobiDB-lite"/>
    </source>
</evidence>
<dbReference type="SUPFAM" id="SSF141571">
    <property type="entry name" value="Pentapeptide repeat-like"/>
    <property type="match status" value="1"/>
</dbReference>
<protein>
    <submittedName>
        <fullName evidence="3">Uncharacterized protein</fullName>
    </submittedName>
</protein>
<dbReference type="RefSeq" id="WP_377250957.1">
    <property type="nucleotide sequence ID" value="NZ_JBHLUH010000021.1"/>
</dbReference>
<feature type="transmembrane region" description="Helical" evidence="2">
    <location>
        <begin position="49"/>
        <end position="74"/>
    </location>
</feature>
<keyword evidence="4" id="KW-1185">Reference proteome</keyword>
<feature type="transmembrane region" description="Helical" evidence="2">
    <location>
        <begin position="128"/>
        <end position="151"/>
    </location>
</feature>
<gene>
    <name evidence="3" type="ORF">ACFFIA_14370</name>
</gene>
<dbReference type="Gene3D" id="2.160.20.80">
    <property type="entry name" value="E3 ubiquitin-protein ligase SopA"/>
    <property type="match status" value="1"/>
</dbReference>
<proteinExistence type="predicted"/>
<comment type="caution">
    <text evidence="3">The sequence shown here is derived from an EMBL/GenBank/DDBJ whole genome shotgun (WGS) entry which is preliminary data.</text>
</comment>
<keyword evidence="2" id="KW-0812">Transmembrane</keyword>
<evidence type="ECO:0000256" key="2">
    <source>
        <dbReference type="SAM" id="Phobius"/>
    </source>
</evidence>
<evidence type="ECO:0000313" key="3">
    <source>
        <dbReference type="EMBL" id="MFC0528845.1"/>
    </source>
</evidence>
<dbReference type="EMBL" id="JBHLUH010000021">
    <property type="protein sequence ID" value="MFC0528845.1"/>
    <property type="molecule type" value="Genomic_DNA"/>
</dbReference>
<evidence type="ECO:0000313" key="4">
    <source>
        <dbReference type="Proteomes" id="UP001589867"/>
    </source>
</evidence>
<accession>A0ABV6M2C0</accession>
<feature type="compositionally biased region" description="Polar residues" evidence="1">
    <location>
        <begin position="307"/>
        <end position="316"/>
    </location>
</feature>
<dbReference type="Proteomes" id="UP001589867">
    <property type="component" value="Unassembled WGS sequence"/>
</dbReference>
<organism evidence="3 4">
    <name type="scientific">Phytohabitans kaempferiae</name>
    <dbReference type="NCBI Taxonomy" id="1620943"/>
    <lineage>
        <taxon>Bacteria</taxon>
        <taxon>Bacillati</taxon>
        <taxon>Actinomycetota</taxon>
        <taxon>Actinomycetes</taxon>
        <taxon>Micromonosporales</taxon>
        <taxon>Micromonosporaceae</taxon>
    </lineage>
</organism>
<feature type="transmembrane region" description="Helical" evidence="2">
    <location>
        <begin position="158"/>
        <end position="191"/>
    </location>
</feature>
<feature type="transmembrane region" description="Helical" evidence="2">
    <location>
        <begin position="7"/>
        <end position="29"/>
    </location>
</feature>
<sequence length="316" mass="31006">MAAVSAAIGGAWVAAVGVVVFAALPAWWAGATASTGATSGAGVCGGAPAPVTVVGPVAAVAGVAFLPLVALVVLAPSVVLTPCAPLASFFTPTAFAVAPFPGAAFPVADLAGAALAGTPFADVAFADAAFADAAFADAAFAGAAFATAAFAGSAFADLVFAGAAFAGAAFAGAAFAGALAPAAFFAAFLLVEVPARTGPGDALRAPVAAFFAALPDPLRAGPEAALALVADTLAVRCAAARVPPVRVPAPPFDAALRAAFARSAIASPTCKTGARRDRRALRWLARIRNVKTSDNMPHRSYPIQRPLNPQTGQKTL</sequence>
<keyword evidence="2" id="KW-0472">Membrane</keyword>
<feature type="region of interest" description="Disordered" evidence="1">
    <location>
        <begin position="294"/>
        <end position="316"/>
    </location>
</feature>
<feature type="transmembrane region" description="Helical" evidence="2">
    <location>
        <begin position="86"/>
        <end position="108"/>
    </location>
</feature>
<name>A0ABV6M2C0_9ACTN</name>
<keyword evidence="2" id="KW-1133">Transmembrane helix</keyword>